<evidence type="ECO:0000313" key="1">
    <source>
        <dbReference type="EMBL" id="SUA47519.1"/>
    </source>
</evidence>
<sequence length="305" mass="34585">MSADVRQQWLFERLVDEVCSNAPTEYWYDMNVTYVAAGSSVKMRTEVHLQGKEEVLDRPLGFADIPQQQRALMYKPGQGTWFTQHLVINSNGDSFTEYGYEEPECFPFSRADLEDDLRLYPRESVPQWITERSIQDPESNSTGSGQFLLLPSPAAARSDKELLGRTKAKAALASAVAGATSEPRDDDWWCFKVELDPRRHDGLRTVYCQALTDYYQGLTNGYERRRAEIYVDGRIVLIDSSISVSQTRIPALDQLLDAPDSAEILLTLEQFRKAWIGLGGQWEPRQSGLAAALEAVRRKITPRLR</sequence>
<dbReference type="OrthoDB" id="4549737at2"/>
<dbReference type="SUPFAM" id="SSF160424">
    <property type="entry name" value="BH3703-like"/>
    <property type="match status" value="1"/>
</dbReference>
<proteinExistence type="predicted"/>
<reference evidence="1 2" key="1">
    <citation type="submission" date="2018-06" db="EMBL/GenBank/DDBJ databases">
        <authorList>
            <consortium name="Pathogen Informatics"/>
            <person name="Doyle S."/>
        </authorList>
    </citation>
    <scope>NUCLEOTIDE SEQUENCE [LARGE SCALE GENOMIC DNA]</scope>
    <source>
        <strain evidence="1 2">NCTC13184</strain>
    </source>
</reference>
<name>A0A378X245_9NOCA</name>
<dbReference type="AlphaFoldDB" id="A0A378X245"/>
<dbReference type="EMBL" id="UGRU01000001">
    <property type="protein sequence ID" value="SUA47519.1"/>
    <property type="molecule type" value="Genomic_DNA"/>
</dbReference>
<accession>A0A378X245</accession>
<protein>
    <submittedName>
        <fullName evidence="1">Uncharacterized protein</fullName>
    </submittedName>
</protein>
<gene>
    <name evidence="1" type="ORF">NCTC13184_06060</name>
</gene>
<dbReference type="RefSeq" id="WP_062965830.1">
    <property type="nucleotide sequence ID" value="NZ_JAJFOE010000002.1"/>
</dbReference>
<dbReference type="InterPro" id="IPR036170">
    <property type="entry name" value="YezG-like_sf"/>
</dbReference>
<evidence type="ECO:0000313" key="2">
    <source>
        <dbReference type="Proteomes" id="UP000255082"/>
    </source>
</evidence>
<organism evidence="1 2">
    <name type="scientific">Nocardia africana</name>
    <dbReference type="NCBI Taxonomy" id="134964"/>
    <lineage>
        <taxon>Bacteria</taxon>
        <taxon>Bacillati</taxon>
        <taxon>Actinomycetota</taxon>
        <taxon>Actinomycetes</taxon>
        <taxon>Mycobacteriales</taxon>
        <taxon>Nocardiaceae</taxon>
        <taxon>Nocardia</taxon>
    </lineage>
</organism>
<dbReference type="Proteomes" id="UP000255082">
    <property type="component" value="Unassembled WGS sequence"/>
</dbReference>